<dbReference type="SUPFAM" id="SSF48452">
    <property type="entry name" value="TPR-like"/>
    <property type="match status" value="1"/>
</dbReference>
<accession>A0A9D9ECG4</accession>
<reference evidence="2" key="2">
    <citation type="journal article" date="2021" name="PeerJ">
        <title>Extensive microbial diversity within the chicken gut microbiome revealed by metagenomics and culture.</title>
        <authorList>
            <person name="Gilroy R."/>
            <person name="Ravi A."/>
            <person name="Getino M."/>
            <person name="Pursley I."/>
            <person name="Horton D.L."/>
            <person name="Alikhan N.F."/>
            <person name="Baker D."/>
            <person name="Gharbi K."/>
            <person name="Hall N."/>
            <person name="Watson M."/>
            <person name="Adriaenssens E.M."/>
            <person name="Foster-Nyarko E."/>
            <person name="Jarju S."/>
            <person name="Secka A."/>
            <person name="Antonio M."/>
            <person name="Oren A."/>
            <person name="Chaudhuri R.R."/>
            <person name="La Ragione R."/>
            <person name="Hildebrand F."/>
            <person name="Pallen M.J."/>
        </authorList>
    </citation>
    <scope>NUCLEOTIDE SEQUENCE</scope>
    <source>
        <strain evidence="2">D5-748</strain>
    </source>
</reference>
<dbReference type="Proteomes" id="UP000823619">
    <property type="component" value="Unassembled WGS sequence"/>
</dbReference>
<name>A0A9D9ECG4_9BACT</name>
<evidence type="ECO:0000256" key="1">
    <source>
        <dbReference type="SAM" id="SignalP"/>
    </source>
</evidence>
<feature type="signal peptide" evidence="1">
    <location>
        <begin position="1"/>
        <end position="24"/>
    </location>
</feature>
<sequence length="317" mass="36425">MKIKGNLTIMILSAAIFSGIFAEAQEKQTDQTDRFAQRYDLLVSKLGAAGVGIETLLNAWEAEDSTDLRLHTARFNYYFAKSRTESVVTKPERKYLGMDPILQLKDSTGTDVYYYQEYFYNDSLFSMAVKTLDNSIKMYPDRLDLRFLKADAFIAYEKGSPDMTLAYLGDLADEYFTGGRTWEYPGDTVNDEFFKSMIQQYCAVFFSLGTNNSYEAFKTLSEKMLSYMKDDTTFMDNLGSYMLVAQKNHKAALKWYNKVLKIKPDDYTAIKNGIIVARSMKDLKLEKKYLQMMAEYGPSTEQESARVRLNAMNSKKK</sequence>
<dbReference type="InterPro" id="IPR011990">
    <property type="entry name" value="TPR-like_helical_dom_sf"/>
</dbReference>
<evidence type="ECO:0000313" key="2">
    <source>
        <dbReference type="EMBL" id="MBO8445249.1"/>
    </source>
</evidence>
<keyword evidence="1" id="KW-0732">Signal</keyword>
<evidence type="ECO:0000313" key="3">
    <source>
        <dbReference type="Proteomes" id="UP000823619"/>
    </source>
</evidence>
<dbReference type="EMBL" id="JADIMO010000079">
    <property type="protein sequence ID" value="MBO8445249.1"/>
    <property type="molecule type" value="Genomic_DNA"/>
</dbReference>
<dbReference type="AlphaFoldDB" id="A0A9D9ECG4"/>
<gene>
    <name evidence="2" type="ORF">IAC23_06105</name>
</gene>
<evidence type="ECO:0008006" key="4">
    <source>
        <dbReference type="Google" id="ProtNLM"/>
    </source>
</evidence>
<comment type="caution">
    <text evidence="2">The sequence shown here is derived from an EMBL/GenBank/DDBJ whole genome shotgun (WGS) entry which is preliminary data.</text>
</comment>
<feature type="chain" id="PRO_5039039947" description="Tetratricopeptide repeat protein" evidence="1">
    <location>
        <begin position="25"/>
        <end position="317"/>
    </location>
</feature>
<protein>
    <recommendedName>
        <fullName evidence="4">Tetratricopeptide repeat protein</fullName>
    </recommendedName>
</protein>
<reference evidence="2" key="1">
    <citation type="submission" date="2020-10" db="EMBL/GenBank/DDBJ databases">
        <authorList>
            <person name="Gilroy R."/>
        </authorList>
    </citation>
    <scope>NUCLEOTIDE SEQUENCE</scope>
    <source>
        <strain evidence="2">D5-748</strain>
    </source>
</reference>
<dbReference type="Gene3D" id="1.25.40.10">
    <property type="entry name" value="Tetratricopeptide repeat domain"/>
    <property type="match status" value="1"/>
</dbReference>
<organism evidence="2 3">
    <name type="scientific">Candidatus Cryptobacteroides merdavium</name>
    <dbReference type="NCBI Taxonomy" id="2840769"/>
    <lineage>
        <taxon>Bacteria</taxon>
        <taxon>Pseudomonadati</taxon>
        <taxon>Bacteroidota</taxon>
        <taxon>Bacteroidia</taxon>
        <taxon>Bacteroidales</taxon>
        <taxon>Candidatus Cryptobacteroides</taxon>
    </lineage>
</organism>
<proteinExistence type="predicted"/>